<comment type="caution">
    <text evidence="1">The sequence shown here is derived from an EMBL/GenBank/DDBJ whole genome shotgun (WGS) entry which is preliminary data.</text>
</comment>
<sequence>MNEYPKETMAVNKTAVSPAAQGVNTDWDKAQLGIGRYSVAENVRVHGPGFKMRPGLVRHNTTDFGTVLSLFSYKKGVKLYAQLDDGDVYEATNSPPATTTGAF</sequence>
<reference evidence="1" key="1">
    <citation type="journal article" date="2014" name="Front. Microbiol.">
        <title>High frequency of phylogenetically diverse reductive dehalogenase-homologous genes in deep subseafloor sedimentary metagenomes.</title>
        <authorList>
            <person name="Kawai M."/>
            <person name="Futagami T."/>
            <person name="Toyoda A."/>
            <person name="Takaki Y."/>
            <person name="Nishi S."/>
            <person name="Hori S."/>
            <person name="Arai W."/>
            <person name="Tsubouchi T."/>
            <person name="Morono Y."/>
            <person name="Uchiyama I."/>
            <person name="Ito T."/>
            <person name="Fujiyama A."/>
            <person name="Inagaki F."/>
            <person name="Takami H."/>
        </authorList>
    </citation>
    <scope>NUCLEOTIDE SEQUENCE</scope>
    <source>
        <strain evidence="1">Expedition CK06-06</strain>
    </source>
</reference>
<gene>
    <name evidence="1" type="ORF">S01H1_34136</name>
</gene>
<accession>X0WMT6</accession>
<feature type="non-terminal residue" evidence="1">
    <location>
        <position position="103"/>
    </location>
</feature>
<protein>
    <submittedName>
        <fullName evidence="1">Uncharacterized protein</fullName>
    </submittedName>
</protein>
<organism evidence="1">
    <name type="scientific">marine sediment metagenome</name>
    <dbReference type="NCBI Taxonomy" id="412755"/>
    <lineage>
        <taxon>unclassified sequences</taxon>
        <taxon>metagenomes</taxon>
        <taxon>ecological metagenomes</taxon>
    </lineage>
</organism>
<dbReference type="AlphaFoldDB" id="X0WMT6"/>
<dbReference type="EMBL" id="BARS01021230">
    <property type="protein sequence ID" value="GAG13991.1"/>
    <property type="molecule type" value="Genomic_DNA"/>
</dbReference>
<evidence type="ECO:0000313" key="1">
    <source>
        <dbReference type="EMBL" id="GAG13991.1"/>
    </source>
</evidence>
<proteinExistence type="predicted"/>
<name>X0WMT6_9ZZZZ</name>